<keyword evidence="3" id="KW-1185">Reference proteome</keyword>
<dbReference type="EMBL" id="BONI01000052">
    <property type="protein sequence ID" value="GIG08726.1"/>
    <property type="molecule type" value="Genomic_DNA"/>
</dbReference>
<evidence type="ECO:0000256" key="1">
    <source>
        <dbReference type="SAM" id="MobiDB-lite"/>
    </source>
</evidence>
<gene>
    <name evidence="2" type="ORF">Cco03nite_54260</name>
</gene>
<comment type="caution">
    <text evidence="2">The sequence shown here is derived from an EMBL/GenBank/DDBJ whole genome shotgun (WGS) entry which is preliminary data.</text>
</comment>
<evidence type="ECO:0000313" key="3">
    <source>
        <dbReference type="Proteomes" id="UP000630887"/>
    </source>
</evidence>
<reference evidence="2 3" key="1">
    <citation type="submission" date="2021-01" db="EMBL/GenBank/DDBJ databases">
        <title>Whole genome shotgun sequence of Catellatospora coxensis NBRC 107359.</title>
        <authorList>
            <person name="Komaki H."/>
            <person name="Tamura T."/>
        </authorList>
    </citation>
    <scope>NUCLEOTIDE SEQUENCE [LARGE SCALE GENOMIC DNA]</scope>
    <source>
        <strain evidence="2 3">NBRC 107359</strain>
    </source>
</reference>
<dbReference type="AlphaFoldDB" id="A0A8J3PBB2"/>
<sequence>MGSLLAWQRHTVMTDHEWPEGTTDQRPDPPAPLRRATPLDWSTFLEREPAPVDFHAGKLMVRGQQITLVGEGKAGKSLFTLDWACHMASGAPFLGDQARAPVRVLYIDMENPDDDILERLLALGATPETLTDLVYLSFPLFRPLNTAEGGADLMAAVEEYRPDVVILDTISRMITGKENDTEPWLALYRHTLMPLKARKISSIRLDHFGKDTSRGARGNSAKTQDVDGVWELLPAERGSNLLRLTRTFTRSGKGHGELLIRRHGELLADDRWKPGGTWHAIADDSDRHTYAPDPLGGFRPAARRVMRLLATTGTGMTVQQIGDALADQPDGPLQKRTIQDALKSLSDAGLLDEIDPHPGKPTVWAVSTL</sequence>
<feature type="region of interest" description="Disordered" evidence="1">
    <location>
        <begin position="14"/>
        <end position="36"/>
    </location>
</feature>
<dbReference type="InterPro" id="IPR027417">
    <property type="entry name" value="P-loop_NTPase"/>
</dbReference>
<accession>A0A8J3PBB2</accession>
<feature type="compositionally biased region" description="Basic and acidic residues" evidence="1">
    <location>
        <begin position="14"/>
        <end position="27"/>
    </location>
</feature>
<evidence type="ECO:0008006" key="4">
    <source>
        <dbReference type="Google" id="ProtNLM"/>
    </source>
</evidence>
<evidence type="ECO:0000313" key="2">
    <source>
        <dbReference type="EMBL" id="GIG08726.1"/>
    </source>
</evidence>
<organism evidence="2 3">
    <name type="scientific">Catellatospora coxensis</name>
    <dbReference type="NCBI Taxonomy" id="310354"/>
    <lineage>
        <taxon>Bacteria</taxon>
        <taxon>Bacillati</taxon>
        <taxon>Actinomycetota</taxon>
        <taxon>Actinomycetes</taxon>
        <taxon>Micromonosporales</taxon>
        <taxon>Micromonosporaceae</taxon>
        <taxon>Catellatospora</taxon>
    </lineage>
</organism>
<dbReference type="Proteomes" id="UP000630887">
    <property type="component" value="Unassembled WGS sequence"/>
</dbReference>
<protein>
    <recommendedName>
        <fullName evidence="4">AAA domain-containing protein</fullName>
    </recommendedName>
</protein>
<dbReference type="Gene3D" id="3.40.50.300">
    <property type="entry name" value="P-loop containing nucleotide triphosphate hydrolases"/>
    <property type="match status" value="1"/>
</dbReference>
<dbReference type="SUPFAM" id="SSF52540">
    <property type="entry name" value="P-loop containing nucleoside triphosphate hydrolases"/>
    <property type="match status" value="1"/>
</dbReference>
<name>A0A8J3PBB2_9ACTN</name>
<proteinExistence type="predicted"/>
<dbReference type="Pfam" id="PF13481">
    <property type="entry name" value="AAA_25"/>
    <property type="match status" value="1"/>
</dbReference>